<name>D4H630_DENA2</name>
<accession>D4H630</accession>
<evidence type="ECO:0000313" key="2">
    <source>
        <dbReference type="EMBL" id="ADD67676.1"/>
    </source>
</evidence>
<keyword evidence="1" id="KW-1133">Transmembrane helix</keyword>
<evidence type="ECO:0000313" key="3">
    <source>
        <dbReference type="Proteomes" id="UP000002012"/>
    </source>
</evidence>
<feature type="transmembrane region" description="Helical" evidence="1">
    <location>
        <begin position="248"/>
        <end position="272"/>
    </location>
</feature>
<dbReference type="AlphaFoldDB" id="D4H630"/>
<dbReference type="RefSeq" id="WP_013010207.1">
    <property type="nucleotide sequence ID" value="NC_013943.1"/>
</dbReference>
<feature type="transmembrane region" description="Helical" evidence="1">
    <location>
        <begin position="340"/>
        <end position="365"/>
    </location>
</feature>
<feature type="transmembrane region" description="Helical" evidence="1">
    <location>
        <begin position="196"/>
        <end position="216"/>
    </location>
</feature>
<organism evidence="2 3">
    <name type="scientific">Denitrovibrio acetiphilus (strain DSM 12809 / NBRC 114555 / N2460)</name>
    <dbReference type="NCBI Taxonomy" id="522772"/>
    <lineage>
        <taxon>Bacteria</taxon>
        <taxon>Pseudomonadati</taxon>
        <taxon>Deferribacterota</taxon>
        <taxon>Deferribacteres</taxon>
        <taxon>Deferribacterales</taxon>
        <taxon>Geovibrionaceae</taxon>
        <taxon>Denitrovibrio</taxon>
    </lineage>
</organism>
<dbReference type="EMBL" id="CP001968">
    <property type="protein sequence ID" value="ADD67676.1"/>
    <property type="molecule type" value="Genomic_DNA"/>
</dbReference>
<dbReference type="OrthoDB" id="5753718at2"/>
<feature type="transmembrane region" description="Helical" evidence="1">
    <location>
        <begin position="293"/>
        <end position="320"/>
    </location>
</feature>
<evidence type="ECO:0000256" key="1">
    <source>
        <dbReference type="SAM" id="Phobius"/>
    </source>
</evidence>
<dbReference type="Proteomes" id="UP000002012">
    <property type="component" value="Chromosome"/>
</dbReference>
<feature type="transmembrane region" description="Helical" evidence="1">
    <location>
        <begin position="124"/>
        <end position="140"/>
    </location>
</feature>
<reference evidence="2 3" key="1">
    <citation type="journal article" date="2010" name="Stand. Genomic Sci.">
        <title>Complete genome sequence of Denitrovibrio acetiphilus type strain (N2460).</title>
        <authorList>
            <person name="Kiss H."/>
            <person name="Lang E."/>
            <person name="Lapidus A."/>
            <person name="Copeland A."/>
            <person name="Nolan M."/>
            <person name="Glavina Del Rio T."/>
            <person name="Chen F."/>
            <person name="Lucas S."/>
            <person name="Tice H."/>
            <person name="Cheng J.F."/>
            <person name="Han C."/>
            <person name="Goodwin L."/>
            <person name="Pitluck S."/>
            <person name="Liolios K."/>
            <person name="Pati A."/>
            <person name="Ivanova N."/>
            <person name="Mavromatis K."/>
            <person name="Chen A."/>
            <person name="Palaniappan K."/>
            <person name="Land M."/>
            <person name="Hauser L."/>
            <person name="Chang Y.J."/>
            <person name="Jeffries C.D."/>
            <person name="Detter J.C."/>
            <person name="Brettin T."/>
            <person name="Spring S."/>
            <person name="Rohde M."/>
            <person name="Goker M."/>
            <person name="Woyke T."/>
            <person name="Bristow J."/>
            <person name="Eisen J.A."/>
            <person name="Markowitz V."/>
            <person name="Hugenholtz P."/>
            <person name="Kyrpides N.C."/>
            <person name="Klenk H.P."/>
        </authorList>
    </citation>
    <scope>NUCLEOTIDE SEQUENCE [LARGE SCALE GENOMIC DNA]</scope>
    <source>
        <strain evidence="3">DSM 12809 / NBRC 114555 / N2460</strain>
    </source>
</reference>
<sequence length="377" mass="40896" precursor="true">MKRLTAWIIVSALIATFIILTLYNHPLKKQDENLLYSKGVVTNVDNDDITTVGISSIGFQLVDVLLTEGDHKGKSVTAKNDLLGQLDVDEVYRKGDNIVLVMHVMDDIIHESKTLNRNRQGNESLLFGIFLALLLIYAGFTGLKAMFSFVASLFILWRFLIPALLRGEDPLLYTIITLTLLTVVIIYSVAGFNRKALAAVLGTLTGLAIAISLTLIFGERMMLFGHTAPFASTLLFSGYIGLDMRGIFYAAVIIGASGAAMDIAMDVSAAMYEVKEQSPDIPAGQLIKSGLNVGRTVVGTMTTTLLLAYSGGYLTMLMLFVAKNSSFIRILNMKMVAAEIFRTLVGSIGLVMVAPVTAVIAGWLFTTVFAKSSKKQG</sequence>
<dbReference type="STRING" id="522772.Dacet_0897"/>
<proteinExistence type="predicted"/>
<gene>
    <name evidence="2" type="ordered locus">Dacet_0897</name>
</gene>
<dbReference type="HOGENOM" id="CLU_028166_4_0_0"/>
<dbReference type="KEGG" id="dap:Dacet_0897"/>
<keyword evidence="3" id="KW-1185">Reference proteome</keyword>
<feature type="transmembrane region" description="Helical" evidence="1">
    <location>
        <begin position="223"/>
        <end position="242"/>
    </location>
</feature>
<dbReference type="InterPro" id="IPR012507">
    <property type="entry name" value="YibE_F"/>
</dbReference>
<dbReference type="PaxDb" id="522772-Dacet_0897"/>
<dbReference type="InParanoid" id="D4H630"/>
<dbReference type="eggNOG" id="COG5438">
    <property type="taxonomic scope" value="Bacteria"/>
</dbReference>
<dbReference type="PANTHER" id="PTHR41771:SF1">
    <property type="entry name" value="MEMBRANE PROTEIN"/>
    <property type="match status" value="1"/>
</dbReference>
<feature type="transmembrane region" description="Helical" evidence="1">
    <location>
        <begin position="171"/>
        <end position="190"/>
    </location>
</feature>
<feature type="transmembrane region" description="Helical" evidence="1">
    <location>
        <begin position="6"/>
        <end position="23"/>
    </location>
</feature>
<dbReference type="PANTHER" id="PTHR41771">
    <property type="entry name" value="MEMBRANE PROTEIN-RELATED"/>
    <property type="match status" value="1"/>
</dbReference>
<keyword evidence="1" id="KW-0472">Membrane</keyword>
<keyword evidence="1" id="KW-0812">Transmembrane</keyword>
<protein>
    <submittedName>
        <fullName evidence="2">YibE/F family protein</fullName>
    </submittedName>
</protein>
<dbReference type="Pfam" id="PF07907">
    <property type="entry name" value="YibE_F"/>
    <property type="match status" value="1"/>
</dbReference>